<dbReference type="InterPro" id="IPR023410">
    <property type="entry name" value="14-3-3_domain"/>
</dbReference>
<dbReference type="PANTHER" id="PTHR18860">
    <property type="entry name" value="14-3-3 PROTEIN"/>
    <property type="match status" value="1"/>
</dbReference>
<dbReference type="SMART" id="SM00101">
    <property type="entry name" value="14_3_3"/>
    <property type="match status" value="1"/>
</dbReference>
<protein>
    <submittedName>
        <fullName evidence="4">14-3-3-like protein GF14 iota isoform X1</fullName>
    </submittedName>
</protein>
<dbReference type="Gene3D" id="1.20.190.20">
    <property type="entry name" value="14-3-3 domain"/>
    <property type="match status" value="1"/>
</dbReference>
<keyword evidence="3" id="KW-1185">Reference proteome</keyword>
<reference evidence="4" key="2">
    <citation type="submission" date="2025-08" db="UniProtKB">
        <authorList>
            <consortium name="RefSeq"/>
        </authorList>
    </citation>
    <scope>IDENTIFICATION</scope>
    <source>
        <tissue evidence="4">Leaf</tissue>
    </source>
</reference>
<evidence type="ECO:0000259" key="2">
    <source>
        <dbReference type="SMART" id="SM00101"/>
    </source>
</evidence>
<gene>
    <name evidence="4" type="primary">LOC104747040</name>
</gene>
<dbReference type="RefSeq" id="XP_010466910.1">
    <property type="nucleotide sequence ID" value="XM_010468608.2"/>
</dbReference>
<dbReference type="GeneID" id="104747040"/>
<name>A0ABM0W7R8_CAMSA</name>
<organism evidence="3 4">
    <name type="scientific">Camelina sativa</name>
    <name type="common">False flax</name>
    <name type="synonym">Myagrum sativum</name>
    <dbReference type="NCBI Taxonomy" id="90675"/>
    <lineage>
        <taxon>Eukaryota</taxon>
        <taxon>Viridiplantae</taxon>
        <taxon>Streptophyta</taxon>
        <taxon>Embryophyta</taxon>
        <taxon>Tracheophyta</taxon>
        <taxon>Spermatophyta</taxon>
        <taxon>Magnoliopsida</taxon>
        <taxon>eudicotyledons</taxon>
        <taxon>Gunneridae</taxon>
        <taxon>Pentapetalae</taxon>
        <taxon>rosids</taxon>
        <taxon>malvids</taxon>
        <taxon>Brassicales</taxon>
        <taxon>Brassicaceae</taxon>
        <taxon>Camelineae</taxon>
        <taxon>Camelina</taxon>
    </lineage>
</organism>
<evidence type="ECO:0000313" key="3">
    <source>
        <dbReference type="Proteomes" id="UP000694864"/>
    </source>
</evidence>
<dbReference type="InterPro" id="IPR036815">
    <property type="entry name" value="14-3-3_dom_sf"/>
</dbReference>
<dbReference type="Pfam" id="PF00244">
    <property type="entry name" value="14-3-3"/>
    <property type="match status" value="1"/>
</dbReference>
<dbReference type="InterPro" id="IPR000308">
    <property type="entry name" value="14-3-3"/>
</dbReference>
<proteinExistence type="inferred from homology"/>
<reference evidence="3" key="1">
    <citation type="journal article" date="2014" name="Nat. Commun.">
        <title>The emerging biofuel crop Camelina sativa retains a highly undifferentiated hexaploid genome structure.</title>
        <authorList>
            <person name="Kagale S."/>
            <person name="Koh C."/>
            <person name="Nixon J."/>
            <person name="Bollina V."/>
            <person name="Clarke W.E."/>
            <person name="Tuteja R."/>
            <person name="Spillane C."/>
            <person name="Robinson S.J."/>
            <person name="Links M.G."/>
            <person name="Clarke C."/>
            <person name="Higgins E.E."/>
            <person name="Huebert T."/>
            <person name="Sharpe A.G."/>
            <person name="Parkin I.A."/>
        </authorList>
    </citation>
    <scope>NUCLEOTIDE SEQUENCE [LARGE SCALE GENOMIC DNA]</scope>
    <source>
        <strain evidence="3">cv. DH55</strain>
    </source>
</reference>
<dbReference type="SUPFAM" id="SSF48445">
    <property type="entry name" value="14-3-3 protein"/>
    <property type="match status" value="1"/>
</dbReference>
<evidence type="ECO:0000256" key="1">
    <source>
        <dbReference type="ARBA" id="ARBA00006141"/>
    </source>
</evidence>
<accession>A0ABM0W7R8</accession>
<dbReference type="PRINTS" id="PR00305">
    <property type="entry name" value="1433ZETA"/>
</dbReference>
<comment type="similarity">
    <text evidence="1">Belongs to the 14-3-3 family.</text>
</comment>
<dbReference type="Proteomes" id="UP000694864">
    <property type="component" value="Chromosome 15"/>
</dbReference>
<sequence length="110" mass="12844">MSSSGSDKERETFVYMTKLSEQAERYDEMVETMKKVARVNSELTVEERNRLSVGYKNVIRARRASWKIMSSIKQNEECKGNESNVKHIKGYRQKVEDELANICQDILKPH</sequence>
<feature type="domain" description="14-3-3" evidence="2">
    <location>
        <begin position="10"/>
        <end position="108"/>
    </location>
</feature>
<evidence type="ECO:0000313" key="4">
    <source>
        <dbReference type="RefSeq" id="XP_010466910.1"/>
    </source>
</evidence>